<dbReference type="PROSITE" id="PS00595">
    <property type="entry name" value="AA_TRANSFER_CLASS_5"/>
    <property type="match status" value="1"/>
</dbReference>
<keyword evidence="5 7" id="KW-0663">Pyridoxal phosphate</keyword>
<dbReference type="FunFam" id="3.40.640.10:FF:000027">
    <property type="entry name" value="Serine--pyruvate aminotransferase, mitochondrial"/>
    <property type="match status" value="1"/>
</dbReference>
<sequence length="371" mass="40568">MNLSFIPDSTLLMGPGPSPVQTSVLSAMAQPTIGHLDSQCFSLMTEIKEMLQELFQTKNSLTLPLSGPGSAGMEACVTNLVEPNEKVIVCINGVFGQRISECVRKVGGEVVELHSHWGRPTDPEILRKTLAEHSDITSLCFVHGETSTGVLNDAQTLCSIANEFNILTIVDAVTSLGGVEVKVDEWKIDAIFSGSQKCLSCPPGLSPISLSERAVAKINQRKSTIPSWFLDLSMISEYWDISSRTYHHTAPVNALYGLHQGLSNVLKEGSQKLFTRHGECYEVLASGLHSMGMELLVDKESRLPQLTTVKIPEHVDDQLFRRLLLERYNIEIGGGIGELAGKVWRIGLMGNGARKEHVTCLLDAMSSILVR</sequence>
<accession>A0A6L8LT91</accession>
<dbReference type="EMBL" id="WWEU01000002">
    <property type="protein sequence ID" value="MYM59278.1"/>
    <property type="molecule type" value="Genomic_DNA"/>
</dbReference>
<gene>
    <name evidence="11" type="ORF">GTG28_08580</name>
</gene>
<evidence type="ECO:0000256" key="6">
    <source>
        <dbReference type="PIRSR" id="PIRSR000524-1"/>
    </source>
</evidence>
<dbReference type="Gene3D" id="3.40.640.10">
    <property type="entry name" value="Type I PLP-dependent aspartate aminotransferase-like (Major domain)"/>
    <property type="match status" value="1"/>
</dbReference>
<dbReference type="RefSeq" id="WP_160928864.1">
    <property type="nucleotide sequence ID" value="NZ_WWEU01000002.1"/>
</dbReference>
<comment type="similarity">
    <text evidence="2 8">Belongs to the class-V pyridoxal-phosphate-dependent aminotransferase family.</text>
</comment>
<keyword evidence="3 11" id="KW-0032">Aminotransferase</keyword>
<dbReference type="InterPro" id="IPR015421">
    <property type="entry name" value="PyrdxlP-dep_Trfase_major"/>
</dbReference>
<dbReference type="Gene3D" id="3.90.1150.10">
    <property type="entry name" value="Aspartate Aminotransferase, domain 1"/>
    <property type="match status" value="1"/>
</dbReference>
<evidence type="ECO:0000256" key="4">
    <source>
        <dbReference type="ARBA" id="ARBA00022679"/>
    </source>
</evidence>
<organism evidence="11 12">
    <name type="scientific">Vibrio tetraodonis subsp. pristinus</name>
    <dbReference type="NCBI Taxonomy" id="2695891"/>
    <lineage>
        <taxon>Bacteria</taxon>
        <taxon>Pseudomonadati</taxon>
        <taxon>Pseudomonadota</taxon>
        <taxon>Gammaproteobacteria</taxon>
        <taxon>Vibrionales</taxon>
        <taxon>Vibrionaceae</taxon>
        <taxon>Vibrio</taxon>
    </lineage>
</organism>
<dbReference type="InterPro" id="IPR015424">
    <property type="entry name" value="PyrdxlP-dep_Trfase"/>
</dbReference>
<dbReference type="GO" id="GO:0004760">
    <property type="term" value="F:L-serine-pyruvate transaminase activity"/>
    <property type="evidence" value="ECO:0007669"/>
    <property type="project" value="TreeGrafter"/>
</dbReference>
<evidence type="ECO:0000256" key="7">
    <source>
        <dbReference type="PIRSR" id="PIRSR000524-50"/>
    </source>
</evidence>
<protein>
    <submittedName>
        <fullName evidence="11">Aminotransferase class V-fold PLP-dependent enzyme</fullName>
    </submittedName>
</protein>
<dbReference type="InterPro" id="IPR015422">
    <property type="entry name" value="PyrdxlP-dep_Trfase_small"/>
</dbReference>
<dbReference type="InterPro" id="IPR024169">
    <property type="entry name" value="SP_NH2Trfase/AEP_transaminase"/>
</dbReference>
<proteinExistence type="inferred from homology"/>
<keyword evidence="12" id="KW-1185">Reference proteome</keyword>
<comment type="cofactor">
    <cofactor evidence="1 7 9">
        <name>pyridoxal 5'-phosphate</name>
        <dbReference type="ChEBI" id="CHEBI:597326"/>
    </cofactor>
</comment>
<evidence type="ECO:0000313" key="11">
    <source>
        <dbReference type="EMBL" id="MYM59278.1"/>
    </source>
</evidence>
<evidence type="ECO:0000256" key="8">
    <source>
        <dbReference type="RuleBase" id="RU004075"/>
    </source>
</evidence>
<dbReference type="AlphaFoldDB" id="A0A6L8LT91"/>
<dbReference type="PANTHER" id="PTHR21152">
    <property type="entry name" value="AMINOTRANSFERASE CLASS V"/>
    <property type="match status" value="1"/>
</dbReference>
<dbReference type="Pfam" id="PF00266">
    <property type="entry name" value="Aminotran_5"/>
    <property type="match status" value="1"/>
</dbReference>
<feature type="domain" description="Aminotransferase class V" evidence="10">
    <location>
        <begin position="32"/>
        <end position="335"/>
    </location>
</feature>
<evidence type="ECO:0000313" key="12">
    <source>
        <dbReference type="Proteomes" id="UP000478571"/>
    </source>
</evidence>
<evidence type="ECO:0000256" key="3">
    <source>
        <dbReference type="ARBA" id="ARBA00022576"/>
    </source>
</evidence>
<reference evidence="11 12" key="1">
    <citation type="submission" date="2020-01" db="EMBL/GenBank/DDBJ databases">
        <title>Draft Genome Sequence of Vibrio sp. strain OCN044, Isolated from a Healthy Coral at Palmyra Atoll.</title>
        <authorList>
            <person name="Videau P."/>
            <person name="Loughran R."/>
            <person name="Esquivel A."/>
            <person name="Deadmond M."/>
            <person name="Paddock B.E."/>
            <person name="Saw J.H."/>
            <person name="Ushijima B."/>
        </authorList>
    </citation>
    <scope>NUCLEOTIDE SEQUENCE [LARGE SCALE GENOMIC DNA]</scope>
    <source>
        <strain evidence="11 12">OCN044</strain>
    </source>
</reference>
<dbReference type="InterPro" id="IPR000192">
    <property type="entry name" value="Aminotrans_V_dom"/>
</dbReference>
<dbReference type="GO" id="GO:0019265">
    <property type="term" value="P:glycine biosynthetic process, by transamination of glyoxylate"/>
    <property type="evidence" value="ECO:0007669"/>
    <property type="project" value="TreeGrafter"/>
</dbReference>
<name>A0A6L8LT91_9VIBR</name>
<evidence type="ECO:0000256" key="9">
    <source>
        <dbReference type="RuleBase" id="RU004504"/>
    </source>
</evidence>
<keyword evidence="4 11" id="KW-0808">Transferase</keyword>
<evidence type="ECO:0000259" key="10">
    <source>
        <dbReference type="Pfam" id="PF00266"/>
    </source>
</evidence>
<feature type="modified residue" description="N6-(pyridoxal phosphate)lysine" evidence="7">
    <location>
        <position position="197"/>
    </location>
</feature>
<feature type="binding site" evidence="6">
    <location>
        <position position="345"/>
    </location>
    <ligand>
        <name>substrate</name>
    </ligand>
</feature>
<dbReference type="SUPFAM" id="SSF53383">
    <property type="entry name" value="PLP-dependent transferases"/>
    <property type="match status" value="1"/>
</dbReference>
<evidence type="ECO:0000256" key="1">
    <source>
        <dbReference type="ARBA" id="ARBA00001933"/>
    </source>
</evidence>
<comment type="caution">
    <text evidence="11">The sequence shown here is derived from an EMBL/GenBank/DDBJ whole genome shotgun (WGS) entry which is preliminary data.</text>
</comment>
<evidence type="ECO:0000256" key="2">
    <source>
        <dbReference type="ARBA" id="ARBA00009236"/>
    </source>
</evidence>
<dbReference type="Proteomes" id="UP000478571">
    <property type="component" value="Unassembled WGS sequence"/>
</dbReference>
<dbReference type="GO" id="GO:0008453">
    <property type="term" value="F:alanine-glyoxylate transaminase activity"/>
    <property type="evidence" value="ECO:0007669"/>
    <property type="project" value="TreeGrafter"/>
</dbReference>
<dbReference type="PANTHER" id="PTHR21152:SF40">
    <property type="entry name" value="ALANINE--GLYOXYLATE AMINOTRANSFERASE"/>
    <property type="match status" value="1"/>
</dbReference>
<evidence type="ECO:0000256" key="5">
    <source>
        <dbReference type="ARBA" id="ARBA00022898"/>
    </source>
</evidence>
<dbReference type="InterPro" id="IPR020578">
    <property type="entry name" value="Aminotrans_V_PyrdxlP_BS"/>
</dbReference>
<dbReference type="PIRSF" id="PIRSF000524">
    <property type="entry name" value="SPT"/>
    <property type="match status" value="1"/>
</dbReference>